<organism evidence="1 2">
    <name type="scientific">Nocardia transvalensis</name>
    <dbReference type="NCBI Taxonomy" id="37333"/>
    <lineage>
        <taxon>Bacteria</taxon>
        <taxon>Bacillati</taxon>
        <taxon>Actinomycetota</taxon>
        <taxon>Actinomycetes</taxon>
        <taxon>Mycobacteriales</taxon>
        <taxon>Nocardiaceae</taxon>
        <taxon>Nocardia</taxon>
    </lineage>
</organism>
<dbReference type="EC" id="4.2.1.153" evidence="1"/>
<comment type="caution">
    <text evidence="1">The sequence shown here is derived from an EMBL/GenBank/DDBJ whole genome shotgun (WGS) entry which is preliminary data.</text>
</comment>
<reference evidence="1 2" key="1">
    <citation type="submission" date="2020-08" db="EMBL/GenBank/DDBJ databases">
        <title>Sequencing the genomes of 1000 actinobacteria strains.</title>
        <authorList>
            <person name="Klenk H.-P."/>
        </authorList>
    </citation>
    <scope>NUCLEOTIDE SEQUENCE [LARGE SCALE GENOMIC DNA]</scope>
    <source>
        <strain evidence="1 2">DSM 43582</strain>
    </source>
</reference>
<dbReference type="PANTHER" id="PTHR28152">
    <property type="entry name" value="HYDROXYACYL-THIOESTER DEHYDRATASE TYPE 2, MITOCHONDRIAL"/>
    <property type="match status" value="1"/>
</dbReference>
<keyword evidence="1" id="KW-0456">Lyase</keyword>
<dbReference type="RefSeq" id="WP_040752445.1">
    <property type="nucleotide sequence ID" value="NZ_JACHIT010000002.1"/>
</dbReference>
<dbReference type="InterPro" id="IPR029069">
    <property type="entry name" value="HotDog_dom_sf"/>
</dbReference>
<dbReference type="SUPFAM" id="SSF54637">
    <property type="entry name" value="Thioesterase/thiol ester dehydrase-isomerase"/>
    <property type="match status" value="1"/>
</dbReference>
<dbReference type="Proteomes" id="UP000540412">
    <property type="component" value="Unassembled WGS sequence"/>
</dbReference>
<dbReference type="EMBL" id="JACHIT010000002">
    <property type="protein sequence ID" value="MBB5916132.1"/>
    <property type="molecule type" value="Genomic_DNA"/>
</dbReference>
<dbReference type="InterPro" id="IPR052741">
    <property type="entry name" value="Mitochondrial_HTD2"/>
</dbReference>
<protein>
    <submittedName>
        <fullName evidence="1">3-methylfumaryl-CoA hydratase</fullName>
        <ecNumber evidence="1">4.2.1.153</ecNumber>
    </submittedName>
</protein>
<proteinExistence type="predicted"/>
<keyword evidence="2" id="KW-1185">Reference proteome</keyword>
<sequence>MTNPPAAHAEIGQHIEPVVLRTDPVRLLRFGAATHNAHRIHYDPGYATTEGLDAPVVMAQLHGALFHRAAAEFCGGPRGVVSVEWRNRAPAYVGCELVVTGVVRAIADGLVTLALEEHTGDGVLCAAGEAVVVGDANPVC</sequence>
<name>A0A7W9PHA3_9NOCA</name>
<accession>A0A7W9PHA3</accession>
<dbReference type="AlphaFoldDB" id="A0A7W9PHA3"/>
<evidence type="ECO:0000313" key="1">
    <source>
        <dbReference type="EMBL" id="MBB5916132.1"/>
    </source>
</evidence>
<evidence type="ECO:0000313" key="2">
    <source>
        <dbReference type="Proteomes" id="UP000540412"/>
    </source>
</evidence>
<gene>
    <name evidence="1" type="ORF">BJY24_005044</name>
</gene>
<dbReference type="GO" id="GO:0019171">
    <property type="term" value="F:(3R)-hydroxyacyl-[acyl-carrier-protein] dehydratase activity"/>
    <property type="evidence" value="ECO:0007669"/>
    <property type="project" value="TreeGrafter"/>
</dbReference>
<dbReference type="Gene3D" id="3.10.129.10">
    <property type="entry name" value="Hotdog Thioesterase"/>
    <property type="match status" value="1"/>
</dbReference>
<dbReference type="PANTHER" id="PTHR28152:SF1">
    <property type="entry name" value="HYDROXYACYL-THIOESTER DEHYDRATASE TYPE 2, MITOCHONDRIAL"/>
    <property type="match status" value="1"/>
</dbReference>